<sequence length="43" mass="5366">MSEYNSDHKICEQLARCLYSDIRGYIREHQSEFEQWVKEEREE</sequence>
<proteinExistence type="predicted"/>
<protein>
    <submittedName>
        <fullName evidence="1">Uncharacterized protein</fullName>
    </submittedName>
</protein>
<dbReference type="EMBL" id="VSSQ01008597">
    <property type="protein sequence ID" value="MPM39309.1"/>
    <property type="molecule type" value="Genomic_DNA"/>
</dbReference>
<comment type="caution">
    <text evidence="1">The sequence shown here is derived from an EMBL/GenBank/DDBJ whole genome shotgun (WGS) entry which is preliminary data.</text>
</comment>
<name>A0A644ZEW3_9ZZZZ</name>
<dbReference type="AlphaFoldDB" id="A0A644ZEW3"/>
<reference evidence="1" key="1">
    <citation type="submission" date="2019-08" db="EMBL/GenBank/DDBJ databases">
        <authorList>
            <person name="Kucharzyk K."/>
            <person name="Murdoch R.W."/>
            <person name="Higgins S."/>
            <person name="Loffler F."/>
        </authorList>
    </citation>
    <scope>NUCLEOTIDE SEQUENCE</scope>
</reference>
<gene>
    <name evidence="1" type="ORF">SDC9_85942</name>
</gene>
<organism evidence="1">
    <name type="scientific">bioreactor metagenome</name>
    <dbReference type="NCBI Taxonomy" id="1076179"/>
    <lineage>
        <taxon>unclassified sequences</taxon>
        <taxon>metagenomes</taxon>
        <taxon>ecological metagenomes</taxon>
    </lineage>
</organism>
<accession>A0A644ZEW3</accession>
<evidence type="ECO:0000313" key="1">
    <source>
        <dbReference type="EMBL" id="MPM39309.1"/>
    </source>
</evidence>